<proteinExistence type="inferred from homology"/>
<dbReference type="OrthoDB" id="9770517at2"/>
<dbReference type="InterPro" id="IPR010131">
    <property type="entry name" value="MdtP/NodT-like"/>
</dbReference>
<organism evidence="4 5">
    <name type="scientific">Stenotrophomonas geniculata N1</name>
    <dbReference type="NCBI Taxonomy" id="1167641"/>
    <lineage>
        <taxon>Bacteria</taxon>
        <taxon>Pseudomonadati</taxon>
        <taxon>Pseudomonadota</taxon>
        <taxon>Gammaproteobacteria</taxon>
        <taxon>Lysobacterales</taxon>
        <taxon>Lysobacteraceae</taxon>
        <taxon>Stenotrophomonas</taxon>
    </lineage>
</organism>
<name>A0A0L8A6Y9_9GAMM</name>
<evidence type="ECO:0000256" key="2">
    <source>
        <dbReference type="RuleBase" id="RU362097"/>
    </source>
</evidence>
<keyword evidence="3" id="KW-0175">Coiled coil</keyword>
<evidence type="ECO:0000313" key="5">
    <source>
        <dbReference type="Proteomes" id="UP000036890"/>
    </source>
</evidence>
<keyword evidence="2" id="KW-0732">Signal</keyword>
<dbReference type="PROSITE" id="PS51257">
    <property type="entry name" value="PROKAR_LIPOPROTEIN"/>
    <property type="match status" value="1"/>
</dbReference>
<feature type="coiled-coil region" evidence="3">
    <location>
        <begin position="191"/>
        <end position="242"/>
    </location>
</feature>
<dbReference type="GO" id="GO:0015562">
    <property type="term" value="F:efflux transmembrane transporter activity"/>
    <property type="evidence" value="ECO:0007669"/>
    <property type="project" value="InterPro"/>
</dbReference>
<feature type="chain" id="PRO_5005394763" evidence="2">
    <location>
        <begin position="20"/>
        <end position="471"/>
    </location>
</feature>
<keyword evidence="2" id="KW-1134">Transmembrane beta strand</keyword>
<dbReference type="PANTHER" id="PTHR30203">
    <property type="entry name" value="OUTER MEMBRANE CATION EFFLUX PROTEIN"/>
    <property type="match status" value="1"/>
</dbReference>
<dbReference type="NCBIfam" id="TIGR01845">
    <property type="entry name" value="outer_NodT"/>
    <property type="match status" value="1"/>
</dbReference>
<dbReference type="Gene3D" id="1.20.1600.10">
    <property type="entry name" value="Outer membrane efflux proteins (OEP)"/>
    <property type="match status" value="1"/>
</dbReference>
<keyword evidence="2" id="KW-0472">Membrane</keyword>
<evidence type="ECO:0000313" key="4">
    <source>
        <dbReference type="EMBL" id="KOE98147.1"/>
    </source>
</evidence>
<dbReference type="InterPro" id="IPR003423">
    <property type="entry name" value="OMP_efflux"/>
</dbReference>
<sequence>MKPMLLRALAAATMTTVLGGCVGTAPHYQRPGAPVPVQFGNAATGEADPALAMPAWREVFLEPRLQQVIALALQNNRDLRVAVLQVEKERAQYRIQRAALLPSVDASGSVTRSRVSDANSETGATQVTESDALQVGISSWELDLFGRIRSLKSEALQNWLASAENQRAARTSLVAEVATAWLALAADGQSLAFTQQTLDSQQQTLQRTEARHAQGLASGLDLSQVQTSVEAARGALAKLQTQQAQDRDALQLLVGAPLDPALLPTAQALEGSVALAPLPADLPSSVLLQRPDVLSAEHALQAANADIGAARAAFFPTLTLTANYGHSSTALSTLFSAGTRGWSFAPSITAPIFHAGALKASLYASKIGKDIGVAQYEKAIQQAFSEVADALATRDHLTAQMDAQRALVAASQRSYTLADARYRTGLDGYLQSLDAQRNLYAAQQDLIALQQQEAGNRVTLFKVLGGGADAR</sequence>
<reference evidence="4 5" key="1">
    <citation type="journal article" date="2012" name="J. Bacteriol.">
        <title>Genome sequence of a novel nicotine-degrading strain, Pseudomonas geniculata N1.</title>
        <authorList>
            <person name="Tang H."/>
            <person name="Yu H."/>
            <person name="Tai C."/>
            <person name="Huang K."/>
            <person name="Liu Y."/>
            <person name="Wang L."/>
            <person name="Yao Y."/>
            <person name="Wu G."/>
            <person name="Xu P."/>
        </authorList>
    </citation>
    <scope>NUCLEOTIDE SEQUENCE [LARGE SCALE GENOMIC DNA]</scope>
    <source>
        <strain evidence="4 5">N1</strain>
    </source>
</reference>
<keyword evidence="2" id="KW-0812">Transmembrane</keyword>
<dbReference type="EMBL" id="AJLO02000034">
    <property type="protein sequence ID" value="KOE98147.1"/>
    <property type="molecule type" value="Genomic_DNA"/>
</dbReference>
<dbReference type="RefSeq" id="WP_010482181.1">
    <property type="nucleotide sequence ID" value="NZ_AJLO02000034.1"/>
</dbReference>
<dbReference type="GO" id="GO:0009279">
    <property type="term" value="C:cell outer membrane"/>
    <property type="evidence" value="ECO:0007669"/>
    <property type="project" value="UniProtKB-SubCell"/>
</dbReference>
<gene>
    <name evidence="4" type="ORF">W7K_16270</name>
</gene>
<keyword evidence="2" id="KW-0564">Palmitate</keyword>
<keyword evidence="2" id="KW-0449">Lipoprotein</keyword>
<evidence type="ECO:0000256" key="3">
    <source>
        <dbReference type="SAM" id="Coils"/>
    </source>
</evidence>
<dbReference type="Pfam" id="PF02321">
    <property type="entry name" value="OEP"/>
    <property type="match status" value="2"/>
</dbReference>
<dbReference type="Proteomes" id="UP000036890">
    <property type="component" value="Unassembled WGS sequence"/>
</dbReference>
<comment type="caution">
    <text evidence="4">The sequence shown here is derived from an EMBL/GenBank/DDBJ whole genome shotgun (WGS) entry which is preliminary data.</text>
</comment>
<evidence type="ECO:0000256" key="1">
    <source>
        <dbReference type="ARBA" id="ARBA00007613"/>
    </source>
</evidence>
<feature type="signal peptide" evidence="2">
    <location>
        <begin position="1"/>
        <end position="19"/>
    </location>
</feature>
<accession>A0A0L8A6Y9</accession>
<protein>
    <submittedName>
        <fullName evidence="4">Transporter</fullName>
    </submittedName>
</protein>
<dbReference type="PANTHER" id="PTHR30203:SF32">
    <property type="entry name" value="CATION EFFLUX SYSTEM PROTEIN CUSC"/>
    <property type="match status" value="1"/>
</dbReference>
<dbReference type="AlphaFoldDB" id="A0A0L8A6Y9"/>
<comment type="similarity">
    <text evidence="1 2">Belongs to the outer membrane factor (OMF) (TC 1.B.17) family.</text>
</comment>
<comment type="subcellular location">
    <subcellularLocation>
        <location evidence="2">Cell outer membrane</location>
        <topology evidence="2">Lipid-anchor</topology>
    </subcellularLocation>
</comment>
<dbReference type="SUPFAM" id="SSF56954">
    <property type="entry name" value="Outer membrane efflux proteins (OEP)"/>
    <property type="match status" value="1"/>
</dbReference>
<dbReference type="Gene3D" id="2.20.200.10">
    <property type="entry name" value="Outer membrane efflux proteins (OEP)"/>
    <property type="match status" value="1"/>
</dbReference>